<feature type="domain" description="Ferrous iron transporter FeoA-like" evidence="1">
    <location>
        <begin position="7"/>
        <end position="78"/>
    </location>
</feature>
<dbReference type="InParanoid" id="A0A0D2JIF5"/>
<dbReference type="InterPro" id="IPR007167">
    <property type="entry name" value="Fe-transptr_FeoA-like"/>
</dbReference>
<dbReference type="EMBL" id="AZAC01000003">
    <property type="protein sequence ID" value="KIX15461.1"/>
    <property type="molecule type" value="Genomic_DNA"/>
</dbReference>
<dbReference type="Pfam" id="PF04023">
    <property type="entry name" value="FeoA"/>
    <property type="match status" value="1"/>
</dbReference>
<dbReference type="SMART" id="SM00899">
    <property type="entry name" value="FeoA"/>
    <property type="match status" value="3"/>
</dbReference>
<dbReference type="RefSeq" id="WP_044346836.1">
    <property type="nucleotide sequence ID" value="NZ_AZAC01000003.1"/>
</dbReference>
<feature type="domain" description="Ferrous iron transporter FeoA-like" evidence="1">
    <location>
        <begin position="84"/>
        <end position="156"/>
    </location>
</feature>
<protein>
    <recommendedName>
        <fullName evidence="1">Ferrous iron transporter FeoA-like domain-containing protein</fullName>
    </recommendedName>
</protein>
<feature type="domain" description="Ferrous iron transporter FeoA-like" evidence="1">
    <location>
        <begin position="161"/>
        <end position="241"/>
    </location>
</feature>
<evidence type="ECO:0000259" key="1">
    <source>
        <dbReference type="SMART" id="SM00899"/>
    </source>
</evidence>
<name>A0A0D2JIF5_9BACT</name>
<gene>
    <name evidence="2" type="ORF">X474_04155</name>
</gene>
<proteinExistence type="predicted"/>
<evidence type="ECO:0000313" key="2">
    <source>
        <dbReference type="EMBL" id="KIX15461.1"/>
    </source>
</evidence>
<sequence length="243" mass="26341">MPKSRFITLKDAPSGKILLVSTITGHDLALELAKTGLQEGVEIVKSREKVPLTALRVRGPKGDAILSGKMASMIMVHLDDGSKAPLMDLKPGEQGHVEGLTATTPLTKAFAILGLKEDDRITLLRRLPPMAYITLINQKKRIKIPEATAAKIWGRMGGVEMQFCSAQKGARFEVLELFGGPPRKAQMKSLGLEKGAELILEGVEGAQTVSVGEHHPVYVTTKDGLRILLHPQAARNTMVQVKD</sequence>
<dbReference type="OrthoDB" id="5454113at2"/>
<comment type="caution">
    <text evidence="2">The sequence shown here is derived from an EMBL/GenBank/DDBJ whole genome shotgun (WGS) entry which is preliminary data.</text>
</comment>
<accession>A0A0D2JIF5</accession>
<keyword evidence="3" id="KW-1185">Reference proteome</keyword>
<dbReference type="AlphaFoldDB" id="A0A0D2JIF5"/>
<evidence type="ECO:0000313" key="3">
    <source>
        <dbReference type="Proteomes" id="UP000032233"/>
    </source>
</evidence>
<reference evidence="2 3" key="1">
    <citation type="submission" date="2013-11" db="EMBL/GenBank/DDBJ databases">
        <title>Metagenomic analysis of a methanogenic consortium involved in long chain n-alkane degradation.</title>
        <authorList>
            <person name="Davidova I.A."/>
            <person name="Callaghan A.V."/>
            <person name="Wawrik B."/>
            <person name="Pruitt S."/>
            <person name="Marks C."/>
            <person name="Duncan K.E."/>
            <person name="Suflita J.M."/>
        </authorList>
    </citation>
    <scope>NUCLEOTIDE SEQUENCE [LARGE SCALE GENOMIC DNA]</scope>
    <source>
        <strain evidence="2 3">SPR</strain>
    </source>
</reference>
<dbReference type="STRING" id="1429043.X474_04155"/>
<dbReference type="Proteomes" id="UP000032233">
    <property type="component" value="Unassembled WGS sequence"/>
</dbReference>
<organism evidence="2 3">
    <name type="scientific">Dethiosulfatarculus sandiegensis</name>
    <dbReference type="NCBI Taxonomy" id="1429043"/>
    <lineage>
        <taxon>Bacteria</taxon>
        <taxon>Pseudomonadati</taxon>
        <taxon>Thermodesulfobacteriota</taxon>
        <taxon>Desulfarculia</taxon>
        <taxon>Desulfarculales</taxon>
        <taxon>Desulfarculaceae</taxon>
        <taxon>Dethiosulfatarculus</taxon>
    </lineage>
</organism>
<dbReference type="GO" id="GO:0046914">
    <property type="term" value="F:transition metal ion binding"/>
    <property type="evidence" value="ECO:0007669"/>
    <property type="project" value="InterPro"/>
</dbReference>